<evidence type="ECO:0000313" key="4">
    <source>
        <dbReference type="EMBL" id="SFP77949.1"/>
    </source>
</evidence>
<dbReference type="STRING" id="634430.SAMN04488241_10742"/>
<dbReference type="Pfam" id="PF03061">
    <property type="entry name" value="4HBT"/>
    <property type="match status" value="1"/>
</dbReference>
<reference evidence="4 5" key="1">
    <citation type="submission" date="2016-10" db="EMBL/GenBank/DDBJ databases">
        <authorList>
            <person name="de Groot N.N."/>
        </authorList>
    </citation>
    <scope>NUCLEOTIDE SEQUENCE [LARGE SCALE GENOMIC DNA]</scope>
    <source>
        <strain evidence="4 5">CGMCC 1.9113</strain>
    </source>
</reference>
<sequence>MTGIDQPTEGRFEGAEHRFPLRVYFEDTDLSGVAYHANYLRWMERARSDMLRVAGIDQRGVWEAGEGAYAIADLRIRYRAPARLDDALLIVSRVAAAGPARTVIHQTVRCGARTLADAEVVAALVAPDGRPRRQPAAWLDIYRRLVAEGSLA</sequence>
<evidence type="ECO:0000256" key="2">
    <source>
        <dbReference type="ARBA" id="ARBA00022801"/>
    </source>
</evidence>
<dbReference type="InterPro" id="IPR029069">
    <property type="entry name" value="HotDog_dom_sf"/>
</dbReference>
<dbReference type="EMBL" id="FOXP01000007">
    <property type="protein sequence ID" value="SFP77949.1"/>
    <property type="molecule type" value="Genomic_DNA"/>
</dbReference>
<keyword evidence="2 4" id="KW-0378">Hydrolase</keyword>
<proteinExistence type="inferred from homology"/>
<feature type="domain" description="Thioesterase" evidence="3">
    <location>
        <begin position="32"/>
        <end position="113"/>
    </location>
</feature>
<dbReference type="PIRSF" id="PIRSF003230">
    <property type="entry name" value="YbgC"/>
    <property type="match status" value="1"/>
</dbReference>
<organism evidence="4 5">
    <name type="scientific">Sphingomonas rubra</name>
    <dbReference type="NCBI Taxonomy" id="634430"/>
    <lineage>
        <taxon>Bacteria</taxon>
        <taxon>Pseudomonadati</taxon>
        <taxon>Pseudomonadota</taxon>
        <taxon>Alphaproteobacteria</taxon>
        <taxon>Sphingomonadales</taxon>
        <taxon>Sphingomonadaceae</taxon>
        <taxon>Sphingomonas</taxon>
    </lineage>
</organism>
<dbReference type="AlphaFoldDB" id="A0A1I5T4J5"/>
<dbReference type="SUPFAM" id="SSF54637">
    <property type="entry name" value="Thioesterase/thiol ester dehydrase-isomerase"/>
    <property type="match status" value="1"/>
</dbReference>
<protein>
    <submittedName>
        <fullName evidence="4">Acyl-CoA thioester hydrolase</fullName>
    </submittedName>
</protein>
<dbReference type="RefSeq" id="WP_093333466.1">
    <property type="nucleotide sequence ID" value="NZ_FOXP01000007.1"/>
</dbReference>
<gene>
    <name evidence="4" type="ORF">SAMN04488241_10742</name>
</gene>
<dbReference type="PANTHER" id="PTHR31793:SF37">
    <property type="entry name" value="ACYL-COA THIOESTER HYDROLASE YBGC"/>
    <property type="match status" value="1"/>
</dbReference>
<dbReference type="CDD" id="cd00586">
    <property type="entry name" value="4HBT"/>
    <property type="match status" value="1"/>
</dbReference>
<dbReference type="PANTHER" id="PTHR31793">
    <property type="entry name" value="4-HYDROXYBENZOYL-COA THIOESTERASE FAMILY MEMBER"/>
    <property type="match status" value="1"/>
</dbReference>
<evidence type="ECO:0000256" key="1">
    <source>
        <dbReference type="ARBA" id="ARBA00005953"/>
    </source>
</evidence>
<keyword evidence="5" id="KW-1185">Reference proteome</keyword>
<evidence type="ECO:0000313" key="5">
    <source>
        <dbReference type="Proteomes" id="UP000199586"/>
    </source>
</evidence>
<dbReference type="Proteomes" id="UP000199586">
    <property type="component" value="Unassembled WGS sequence"/>
</dbReference>
<dbReference type="InterPro" id="IPR006683">
    <property type="entry name" value="Thioestr_dom"/>
</dbReference>
<dbReference type="InterPro" id="IPR006684">
    <property type="entry name" value="YbgC/YbaW"/>
</dbReference>
<accession>A0A1I5T4J5</accession>
<dbReference type="OrthoDB" id="9808429at2"/>
<comment type="similarity">
    <text evidence="1">Belongs to the 4-hydroxybenzoyl-CoA thioesterase family.</text>
</comment>
<dbReference type="InterPro" id="IPR050563">
    <property type="entry name" value="4-hydroxybenzoyl-CoA_TE"/>
</dbReference>
<evidence type="ECO:0000259" key="3">
    <source>
        <dbReference type="Pfam" id="PF03061"/>
    </source>
</evidence>
<dbReference type="GO" id="GO:0047617">
    <property type="term" value="F:fatty acyl-CoA hydrolase activity"/>
    <property type="evidence" value="ECO:0007669"/>
    <property type="project" value="TreeGrafter"/>
</dbReference>
<name>A0A1I5T4J5_9SPHN</name>
<dbReference type="NCBIfam" id="TIGR00051">
    <property type="entry name" value="YbgC/FadM family acyl-CoA thioesterase"/>
    <property type="match status" value="1"/>
</dbReference>
<dbReference type="Gene3D" id="3.10.129.10">
    <property type="entry name" value="Hotdog Thioesterase"/>
    <property type="match status" value="1"/>
</dbReference>